<feature type="repeat" description="TPR" evidence="3">
    <location>
        <begin position="178"/>
        <end position="211"/>
    </location>
</feature>
<feature type="repeat" description="TPR" evidence="3">
    <location>
        <begin position="138"/>
        <end position="171"/>
    </location>
</feature>
<gene>
    <name evidence="5" type="primary">TTC28</name>
    <name evidence="5" type="ORF">AWC38_SpisGene20912</name>
</gene>
<feature type="repeat" description="TPR" evidence="3">
    <location>
        <begin position="298"/>
        <end position="331"/>
    </location>
</feature>
<dbReference type="SUPFAM" id="SSF48452">
    <property type="entry name" value="TPR-like"/>
    <property type="match status" value="4"/>
</dbReference>
<keyword evidence="1" id="KW-0677">Repeat</keyword>
<feature type="repeat" description="TPR" evidence="3">
    <location>
        <begin position="553"/>
        <end position="586"/>
    </location>
</feature>
<dbReference type="Pfam" id="PF13424">
    <property type="entry name" value="TPR_12"/>
    <property type="match status" value="5"/>
</dbReference>
<feature type="repeat" description="TPR" evidence="3">
    <location>
        <begin position="473"/>
        <end position="506"/>
    </location>
</feature>
<dbReference type="InterPro" id="IPR013105">
    <property type="entry name" value="TPR_2"/>
</dbReference>
<dbReference type="PANTHER" id="PTHR10098">
    <property type="entry name" value="RAPSYN-RELATED"/>
    <property type="match status" value="1"/>
</dbReference>
<dbReference type="SMART" id="SM00028">
    <property type="entry name" value="TPR"/>
    <property type="match status" value="13"/>
</dbReference>
<dbReference type="InterPro" id="IPR024983">
    <property type="entry name" value="CHAT_dom"/>
</dbReference>
<dbReference type="EMBL" id="LSMT01000713">
    <property type="protein sequence ID" value="PFX14901.1"/>
    <property type="molecule type" value="Genomic_DNA"/>
</dbReference>
<evidence type="ECO:0000313" key="5">
    <source>
        <dbReference type="EMBL" id="PFX14901.1"/>
    </source>
</evidence>
<accession>A0A2B4RB67</accession>
<evidence type="ECO:0000313" key="6">
    <source>
        <dbReference type="Proteomes" id="UP000225706"/>
    </source>
</evidence>
<dbReference type="Pfam" id="PF07719">
    <property type="entry name" value="TPR_2"/>
    <property type="match status" value="1"/>
</dbReference>
<dbReference type="InterPro" id="IPR011990">
    <property type="entry name" value="TPR-like_helical_dom_sf"/>
</dbReference>
<feature type="repeat" description="TPR" evidence="3">
    <location>
        <begin position="258"/>
        <end position="291"/>
    </location>
</feature>
<dbReference type="PROSITE" id="PS50005">
    <property type="entry name" value="TPR"/>
    <property type="match status" value="9"/>
</dbReference>
<dbReference type="Gene3D" id="1.25.40.10">
    <property type="entry name" value="Tetratricopeptide repeat domain"/>
    <property type="match status" value="5"/>
</dbReference>
<feature type="repeat" description="TPR" evidence="3">
    <location>
        <begin position="593"/>
        <end position="626"/>
    </location>
</feature>
<dbReference type="PANTHER" id="PTHR10098:SF108">
    <property type="entry name" value="TETRATRICOPEPTIDE REPEAT PROTEIN 28"/>
    <property type="match status" value="1"/>
</dbReference>
<evidence type="ECO:0000256" key="2">
    <source>
        <dbReference type="ARBA" id="ARBA00022803"/>
    </source>
</evidence>
<dbReference type="OrthoDB" id="10040854at2759"/>
<evidence type="ECO:0000256" key="1">
    <source>
        <dbReference type="ARBA" id="ARBA00022737"/>
    </source>
</evidence>
<feature type="repeat" description="TPR" evidence="3">
    <location>
        <begin position="338"/>
        <end position="371"/>
    </location>
</feature>
<name>A0A2B4RB67_STYPI</name>
<evidence type="ECO:0000259" key="4">
    <source>
        <dbReference type="Pfam" id="PF12770"/>
    </source>
</evidence>
<dbReference type="AlphaFoldDB" id="A0A2B4RB67"/>
<sequence length="1140" mass="128513">MKKMDKVIQTIHIGIVVAEFLQKTKRNLQAIKLCEECLLLLNNSAMGMEDRIPRTFYAKSNLTLLHAYSDMSDDANAERYARKLLSMSHDFGDTKGEGFFMLTLAMINSRQRKFKEAKKLYERAIGIMKATGERKLEALGYFAAGDLLESLYEYQKAKEYFEKVLAINMEIGDKRGEAGSYGNLGTVSCSLGELQKAKEYFEKALAIIIEIGDEDALAWTCISLGTVLQPLGDCQKAKEYYEKALAISMETGDKTVQVVTCRNLGNVLHSLDEHQKAKEYYEKALAISTEIGDKHEQASNCRNLGTVLSSLDEYQKAKECYEKALGISMQINDKRGQESSYENLGFVLYLLGEYQKAKEYCEKALALSMENGYKRGEAANCATLENGYKRGEAANYVTLGNVLTSLGEYQKAKEYLKKALAISIKIGEKSGEAWICRSLQKLLRQLGNYQKAKEYSERALAIHIEIGDKGGEGNDYLNLGSLLLPFGKFHKAKEYYEKALAIYAETGNKKGHLCCYVGLGLTLCELGKCRDAKEYGEKALSIATEIGDRECHAKALNILGTVFEKLHDYQRAKEYYEKQLAISRKHVSREIVAKNCQELGKVFLMLGEYEKANEYLGKALAINCEIGDILNEFYTLLSLSVLRIQQSNSPEAFFYLYQSIAKYETLRNFHRENEDFKHSLLETVGAVPFEIFRILLCTAGNPQKALYVEELRRARCLADLMERNFSVENHISADLRSWFGIEEIVSKERNSAFLYISFDTRDVSLWVLKANGDTLFRKAENVDDETLMDEKAFDLNSYFNKSIRGFGVLPQQKCEDRSFNESLQILLHDESEADLRGEQAEDTERMLSVCFKLIIAPVADLLTEPEIIIVPERSLYRVPFAALRDQPGGKSLSETFRLRIVPSLTTLKLIQDCPVDYHSQTGALVVGNPKVGRARYRGDIHDFIPLACAEKEAKMIGQLLGVQPLLGERATREAVLQEISSVSLIHIAAHGKADRGEIALSPSPATSNISEEKDYLLRTSDILQVKVRAKLVVLSCCHSGRGEIKVEGIIGIARAFLASGARSVLVTLWAIEDEATEQFMRHFYRHLVDGFSASECLHQAMKRLRKIGYTKVSQWAPFMLIGDNVTFNFKEERKDELEEE</sequence>
<keyword evidence="6" id="KW-1185">Reference proteome</keyword>
<dbReference type="STRING" id="50429.A0A2B4RB67"/>
<proteinExistence type="predicted"/>
<comment type="caution">
    <text evidence="5">The sequence shown here is derived from an EMBL/GenBank/DDBJ whole genome shotgun (WGS) entry which is preliminary data.</text>
</comment>
<dbReference type="Pfam" id="PF13181">
    <property type="entry name" value="TPR_8"/>
    <property type="match status" value="1"/>
</dbReference>
<dbReference type="Pfam" id="PF12770">
    <property type="entry name" value="CHAT"/>
    <property type="match status" value="1"/>
</dbReference>
<feature type="domain" description="CHAT" evidence="4">
    <location>
        <begin position="851"/>
        <end position="1123"/>
    </location>
</feature>
<feature type="repeat" description="TPR" evidence="3">
    <location>
        <begin position="393"/>
        <end position="426"/>
    </location>
</feature>
<protein>
    <submittedName>
        <fullName evidence="5">Tetratricopeptide repeat protein 28</fullName>
    </submittedName>
</protein>
<keyword evidence="2 3" id="KW-0802">TPR repeat</keyword>
<dbReference type="InterPro" id="IPR019734">
    <property type="entry name" value="TPR_rpt"/>
</dbReference>
<dbReference type="Proteomes" id="UP000225706">
    <property type="component" value="Unassembled WGS sequence"/>
</dbReference>
<organism evidence="5 6">
    <name type="scientific">Stylophora pistillata</name>
    <name type="common">Smooth cauliflower coral</name>
    <dbReference type="NCBI Taxonomy" id="50429"/>
    <lineage>
        <taxon>Eukaryota</taxon>
        <taxon>Metazoa</taxon>
        <taxon>Cnidaria</taxon>
        <taxon>Anthozoa</taxon>
        <taxon>Hexacorallia</taxon>
        <taxon>Scleractinia</taxon>
        <taxon>Astrocoeniina</taxon>
        <taxon>Pocilloporidae</taxon>
        <taxon>Stylophora</taxon>
    </lineage>
</organism>
<evidence type="ECO:0000256" key="3">
    <source>
        <dbReference type="PROSITE-ProRule" id="PRU00339"/>
    </source>
</evidence>
<reference evidence="6" key="1">
    <citation type="journal article" date="2017" name="bioRxiv">
        <title>Comparative analysis of the genomes of Stylophora pistillata and Acropora digitifera provides evidence for extensive differences between species of corals.</title>
        <authorList>
            <person name="Voolstra C.R."/>
            <person name="Li Y."/>
            <person name="Liew Y.J."/>
            <person name="Baumgarten S."/>
            <person name="Zoccola D."/>
            <person name="Flot J.-F."/>
            <person name="Tambutte S."/>
            <person name="Allemand D."/>
            <person name="Aranda M."/>
        </authorList>
    </citation>
    <scope>NUCLEOTIDE SEQUENCE [LARGE SCALE GENOMIC DNA]</scope>
</reference>